<feature type="domain" description="Bulb-type lectin" evidence="21">
    <location>
        <begin position="22"/>
        <end position="142"/>
    </location>
</feature>
<keyword evidence="15" id="KW-1015">Disulfide bond</keyword>
<dbReference type="InterPro" id="IPR036426">
    <property type="entry name" value="Bulb-type_lectin_dom_sf"/>
</dbReference>
<evidence type="ECO:0000313" key="23">
    <source>
        <dbReference type="Proteomes" id="UP000594638"/>
    </source>
</evidence>
<evidence type="ECO:0000313" key="22">
    <source>
        <dbReference type="EMBL" id="CAA3011090.1"/>
    </source>
</evidence>
<organism evidence="22 23">
    <name type="scientific">Olea europaea subsp. europaea</name>
    <dbReference type="NCBI Taxonomy" id="158383"/>
    <lineage>
        <taxon>Eukaryota</taxon>
        <taxon>Viridiplantae</taxon>
        <taxon>Streptophyta</taxon>
        <taxon>Embryophyta</taxon>
        <taxon>Tracheophyta</taxon>
        <taxon>Spermatophyta</taxon>
        <taxon>Magnoliopsida</taxon>
        <taxon>eudicotyledons</taxon>
        <taxon>Gunneridae</taxon>
        <taxon>Pentapetalae</taxon>
        <taxon>asterids</taxon>
        <taxon>lamiids</taxon>
        <taxon>Lamiales</taxon>
        <taxon>Oleaceae</taxon>
        <taxon>Oleeae</taxon>
        <taxon>Olea</taxon>
    </lineage>
</organism>
<evidence type="ECO:0000256" key="7">
    <source>
        <dbReference type="ARBA" id="ARBA00022729"/>
    </source>
</evidence>
<dbReference type="AlphaFoldDB" id="A0A8S0U2Q2"/>
<keyword evidence="23" id="KW-1185">Reference proteome</keyword>
<dbReference type="SUPFAM" id="SSF51110">
    <property type="entry name" value="alpha-D-mannose-specific plant lectins"/>
    <property type="match status" value="1"/>
</dbReference>
<evidence type="ECO:0000256" key="18">
    <source>
        <dbReference type="ARBA" id="ARBA00047899"/>
    </source>
</evidence>
<keyword evidence="7 20" id="KW-0732">Signal</keyword>
<comment type="catalytic activity">
    <reaction evidence="19">
        <text>L-seryl-[protein] + ATP = O-phospho-L-seryl-[protein] + ADP + H(+)</text>
        <dbReference type="Rhea" id="RHEA:17989"/>
        <dbReference type="Rhea" id="RHEA-COMP:9863"/>
        <dbReference type="Rhea" id="RHEA-COMP:11604"/>
        <dbReference type="ChEBI" id="CHEBI:15378"/>
        <dbReference type="ChEBI" id="CHEBI:29999"/>
        <dbReference type="ChEBI" id="CHEBI:30616"/>
        <dbReference type="ChEBI" id="CHEBI:83421"/>
        <dbReference type="ChEBI" id="CHEBI:456216"/>
        <dbReference type="EC" id="2.7.11.1"/>
    </reaction>
</comment>
<dbReference type="OrthoDB" id="1918782at2759"/>
<dbReference type="Gramene" id="OE9A014040T1">
    <property type="protein sequence ID" value="OE9A014040C1"/>
    <property type="gene ID" value="OE9A014040"/>
</dbReference>
<reference evidence="22 23" key="1">
    <citation type="submission" date="2019-12" db="EMBL/GenBank/DDBJ databases">
        <authorList>
            <person name="Alioto T."/>
            <person name="Alioto T."/>
            <person name="Gomez Garrido J."/>
        </authorList>
    </citation>
    <scope>NUCLEOTIDE SEQUENCE [LARGE SCALE GENOMIC DNA]</scope>
</reference>
<dbReference type="PROSITE" id="PS50927">
    <property type="entry name" value="BULB_LECTIN"/>
    <property type="match status" value="1"/>
</dbReference>
<gene>
    <name evidence="22" type="ORF">OLEA9_A014040</name>
</gene>
<evidence type="ECO:0000256" key="1">
    <source>
        <dbReference type="ARBA" id="ARBA00004251"/>
    </source>
</evidence>
<keyword evidence="17" id="KW-0325">Glycoprotein</keyword>
<evidence type="ECO:0000256" key="15">
    <source>
        <dbReference type="ARBA" id="ARBA00023157"/>
    </source>
</evidence>
<evidence type="ECO:0000256" key="12">
    <source>
        <dbReference type="ARBA" id="ARBA00022840"/>
    </source>
</evidence>
<keyword evidence="8" id="KW-0430">Lectin</keyword>
<protein>
    <recommendedName>
        <fullName evidence="2">non-specific serine/threonine protein kinase</fullName>
        <ecNumber evidence="2">2.7.11.1</ecNumber>
    </recommendedName>
</protein>
<evidence type="ECO:0000256" key="17">
    <source>
        <dbReference type="ARBA" id="ARBA00023180"/>
    </source>
</evidence>
<feature type="signal peptide" evidence="20">
    <location>
        <begin position="1"/>
        <end position="22"/>
    </location>
</feature>
<keyword evidence="16" id="KW-0675">Receptor</keyword>
<feature type="chain" id="PRO_5035716619" description="non-specific serine/threonine protein kinase" evidence="20">
    <location>
        <begin position="23"/>
        <end position="299"/>
    </location>
</feature>
<comment type="subcellular location">
    <subcellularLocation>
        <location evidence="1">Cell membrane</location>
        <topology evidence="1">Single-pass type I membrane protein</topology>
    </subcellularLocation>
</comment>
<proteinExistence type="predicted"/>
<comment type="caution">
    <text evidence="22">The sequence shown here is derived from an EMBL/GenBank/DDBJ whole genome shotgun (WGS) entry which is preliminary data.</text>
</comment>
<evidence type="ECO:0000256" key="4">
    <source>
        <dbReference type="ARBA" id="ARBA00022527"/>
    </source>
</evidence>
<dbReference type="Pfam" id="PF01453">
    <property type="entry name" value="B_lectin"/>
    <property type="match status" value="1"/>
</dbReference>
<keyword evidence="13" id="KW-1133">Transmembrane helix</keyword>
<evidence type="ECO:0000256" key="13">
    <source>
        <dbReference type="ARBA" id="ARBA00022989"/>
    </source>
</evidence>
<keyword evidence="11" id="KW-0418">Kinase</keyword>
<dbReference type="PANTHER" id="PTHR47974">
    <property type="entry name" value="OS07G0415500 PROTEIN"/>
    <property type="match status" value="1"/>
</dbReference>
<keyword evidence="4" id="KW-0723">Serine/threonine-protein kinase</keyword>
<keyword evidence="5" id="KW-0808">Transferase</keyword>
<evidence type="ECO:0000256" key="3">
    <source>
        <dbReference type="ARBA" id="ARBA00022475"/>
    </source>
</evidence>
<dbReference type="PANTHER" id="PTHR47974:SF9">
    <property type="entry name" value="RECEPTOR-LIKE SERINE_THREONINE-PROTEIN KINASE"/>
    <property type="match status" value="1"/>
</dbReference>
<dbReference type="GO" id="GO:0004674">
    <property type="term" value="F:protein serine/threonine kinase activity"/>
    <property type="evidence" value="ECO:0007669"/>
    <property type="project" value="UniProtKB-KW"/>
</dbReference>
<name>A0A8S0U2Q2_OLEEU</name>
<dbReference type="EMBL" id="CACTIH010007358">
    <property type="protein sequence ID" value="CAA3011090.1"/>
    <property type="molecule type" value="Genomic_DNA"/>
</dbReference>
<evidence type="ECO:0000256" key="19">
    <source>
        <dbReference type="ARBA" id="ARBA00048679"/>
    </source>
</evidence>
<evidence type="ECO:0000256" key="14">
    <source>
        <dbReference type="ARBA" id="ARBA00023136"/>
    </source>
</evidence>
<evidence type="ECO:0000259" key="21">
    <source>
        <dbReference type="PROSITE" id="PS50927"/>
    </source>
</evidence>
<dbReference type="InterPro" id="IPR001480">
    <property type="entry name" value="Bulb-type_lectin_dom"/>
</dbReference>
<evidence type="ECO:0000256" key="20">
    <source>
        <dbReference type="SAM" id="SignalP"/>
    </source>
</evidence>
<keyword evidence="6" id="KW-0812">Transmembrane</keyword>
<keyword evidence="3" id="KW-1003">Cell membrane</keyword>
<sequence>MKIPYVQMFCLIFIFFPTVISAADVSPGSTLYASNPQNSWDSPNGTFSLSFIQESENIYFAAIIYNGIPVWKAGGDPGGAVNSSAALRFLPDGNLQLVYTSTGFQVWQSNTAGRGVSMGALDDSGNFILRNRSGPVWTTFDNPTDTILPGQNFTVNQVLRSGLYSFRLSMSGNMTLRWNDTIEYYSSSGLNGSSVNSSLTSPSLGLQQPVGIFSLFDPTLSSPLIMARSNDYGFPFGPDQPNIGSLGVPIPSPDINGNPESFQRLIDMELQARSKQIHPLAAGRNQGVHHHESRHGFPT</sequence>
<keyword evidence="9" id="KW-0677">Repeat</keyword>
<evidence type="ECO:0000256" key="11">
    <source>
        <dbReference type="ARBA" id="ARBA00022777"/>
    </source>
</evidence>
<evidence type="ECO:0000256" key="8">
    <source>
        <dbReference type="ARBA" id="ARBA00022734"/>
    </source>
</evidence>
<comment type="catalytic activity">
    <reaction evidence="18">
        <text>L-threonyl-[protein] + ATP = O-phospho-L-threonyl-[protein] + ADP + H(+)</text>
        <dbReference type="Rhea" id="RHEA:46608"/>
        <dbReference type="Rhea" id="RHEA-COMP:11060"/>
        <dbReference type="Rhea" id="RHEA-COMP:11605"/>
        <dbReference type="ChEBI" id="CHEBI:15378"/>
        <dbReference type="ChEBI" id="CHEBI:30013"/>
        <dbReference type="ChEBI" id="CHEBI:30616"/>
        <dbReference type="ChEBI" id="CHEBI:61977"/>
        <dbReference type="ChEBI" id="CHEBI:456216"/>
        <dbReference type="EC" id="2.7.11.1"/>
    </reaction>
</comment>
<keyword evidence="14" id="KW-0472">Membrane</keyword>
<dbReference type="GO" id="GO:0005886">
    <property type="term" value="C:plasma membrane"/>
    <property type="evidence" value="ECO:0007669"/>
    <property type="project" value="UniProtKB-SubCell"/>
</dbReference>
<dbReference type="Gene3D" id="2.90.10.10">
    <property type="entry name" value="Bulb-type lectin domain"/>
    <property type="match status" value="1"/>
</dbReference>
<dbReference type="GO" id="GO:0005524">
    <property type="term" value="F:ATP binding"/>
    <property type="evidence" value="ECO:0007669"/>
    <property type="project" value="UniProtKB-KW"/>
</dbReference>
<keyword evidence="10" id="KW-0547">Nucleotide-binding</keyword>
<evidence type="ECO:0000256" key="16">
    <source>
        <dbReference type="ARBA" id="ARBA00023170"/>
    </source>
</evidence>
<evidence type="ECO:0000256" key="10">
    <source>
        <dbReference type="ARBA" id="ARBA00022741"/>
    </source>
</evidence>
<keyword evidence="12" id="KW-0067">ATP-binding</keyword>
<evidence type="ECO:0000256" key="5">
    <source>
        <dbReference type="ARBA" id="ARBA00022679"/>
    </source>
</evidence>
<evidence type="ECO:0000256" key="2">
    <source>
        <dbReference type="ARBA" id="ARBA00012513"/>
    </source>
</evidence>
<evidence type="ECO:0000256" key="6">
    <source>
        <dbReference type="ARBA" id="ARBA00022692"/>
    </source>
</evidence>
<accession>A0A8S0U2Q2</accession>
<dbReference type="FunFam" id="2.90.10.10:FF:000016">
    <property type="entry name" value="G-type lectin S-receptor-like serine/threonine-protein kinase"/>
    <property type="match status" value="1"/>
</dbReference>
<dbReference type="GO" id="GO:0030246">
    <property type="term" value="F:carbohydrate binding"/>
    <property type="evidence" value="ECO:0007669"/>
    <property type="project" value="UniProtKB-KW"/>
</dbReference>
<dbReference type="SMART" id="SM00108">
    <property type="entry name" value="B_lectin"/>
    <property type="match status" value="1"/>
</dbReference>
<dbReference type="Proteomes" id="UP000594638">
    <property type="component" value="Unassembled WGS sequence"/>
</dbReference>
<evidence type="ECO:0000256" key="9">
    <source>
        <dbReference type="ARBA" id="ARBA00022737"/>
    </source>
</evidence>
<dbReference type="EC" id="2.7.11.1" evidence="2"/>